<dbReference type="SUPFAM" id="SSF103473">
    <property type="entry name" value="MFS general substrate transporter"/>
    <property type="match status" value="1"/>
</dbReference>
<keyword evidence="3 8" id="KW-0812">Transmembrane</keyword>
<evidence type="ECO:0000256" key="5">
    <source>
        <dbReference type="ARBA" id="ARBA00023136"/>
    </source>
</evidence>
<dbReference type="PANTHER" id="PTHR43791:SF59">
    <property type="entry name" value="TRANSPORTER, PUTATIVE (AFU_ORTHOLOGUE AFUA_1G06550)-RELATED"/>
    <property type="match status" value="1"/>
</dbReference>
<dbReference type="Proteomes" id="UP000635477">
    <property type="component" value="Unassembled WGS sequence"/>
</dbReference>
<feature type="compositionally biased region" description="Acidic residues" evidence="7">
    <location>
        <begin position="662"/>
        <end position="672"/>
    </location>
</feature>
<dbReference type="OrthoDB" id="6730379at2759"/>
<evidence type="ECO:0000256" key="4">
    <source>
        <dbReference type="ARBA" id="ARBA00022989"/>
    </source>
</evidence>
<feature type="transmembrane region" description="Helical" evidence="8">
    <location>
        <begin position="376"/>
        <end position="395"/>
    </location>
</feature>
<name>A0A8H4XGL8_9HYPO</name>
<evidence type="ECO:0008006" key="11">
    <source>
        <dbReference type="Google" id="ProtNLM"/>
    </source>
</evidence>
<feature type="transmembrane region" description="Helical" evidence="8">
    <location>
        <begin position="134"/>
        <end position="155"/>
    </location>
</feature>
<organism evidence="9 10">
    <name type="scientific">Fusarium zealandicum</name>
    <dbReference type="NCBI Taxonomy" id="1053134"/>
    <lineage>
        <taxon>Eukaryota</taxon>
        <taxon>Fungi</taxon>
        <taxon>Dikarya</taxon>
        <taxon>Ascomycota</taxon>
        <taxon>Pezizomycotina</taxon>
        <taxon>Sordariomycetes</taxon>
        <taxon>Hypocreomycetidae</taxon>
        <taxon>Hypocreales</taxon>
        <taxon>Nectriaceae</taxon>
        <taxon>Fusarium</taxon>
        <taxon>Fusarium staphyleae species complex</taxon>
    </lineage>
</organism>
<feature type="transmembrane region" description="Helical" evidence="8">
    <location>
        <begin position="470"/>
        <end position="492"/>
    </location>
</feature>
<evidence type="ECO:0000256" key="2">
    <source>
        <dbReference type="ARBA" id="ARBA00022448"/>
    </source>
</evidence>
<feature type="transmembrane region" description="Helical" evidence="8">
    <location>
        <begin position="312"/>
        <end position="336"/>
    </location>
</feature>
<comment type="caution">
    <text evidence="9">The sequence shown here is derived from an EMBL/GenBank/DDBJ whole genome shotgun (WGS) entry which is preliminary data.</text>
</comment>
<dbReference type="GO" id="GO:0016020">
    <property type="term" value="C:membrane"/>
    <property type="evidence" value="ECO:0007669"/>
    <property type="project" value="UniProtKB-SubCell"/>
</dbReference>
<feature type="region of interest" description="Disordered" evidence="7">
    <location>
        <begin position="650"/>
        <end position="674"/>
    </location>
</feature>
<evidence type="ECO:0000313" key="10">
    <source>
        <dbReference type="Proteomes" id="UP000635477"/>
    </source>
</evidence>
<dbReference type="GO" id="GO:0022857">
    <property type="term" value="F:transmembrane transporter activity"/>
    <property type="evidence" value="ECO:0007669"/>
    <property type="project" value="InterPro"/>
</dbReference>
<evidence type="ECO:0000256" key="1">
    <source>
        <dbReference type="ARBA" id="ARBA00004141"/>
    </source>
</evidence>
<dbReference type="EMBL" id="JABEYC010000749">
    <property type="protein sequence ID" value="KAF4974469.1"/>
    <property type="molecule type" value="Genomic_DNA"/>
</dbReference>
<feature type="transmembrane region" description="Helical" evidence="8">
    <location>
        <begin position="348"/>
        <end position="369"/>
    </location>
</feature>
<keyword evidence="6" id="KW-0325">Glycoprotein</keyword>
<feature type="compositionally biased region" description="Polar residues" evidence="7">
    <location>
        <begin position="36"/>
        <end position="49"/>
    </location>
</feature>
<evidence type="ECO:0000256" key="3">
    <source>
        <dbReference type="ARBA" id="ARBA00022692"/>
    </source>
</evidence>
<feature type="transmembrane region" description="Helical" evidence="8">
    <location>
        <begin position="439"/>
        <end position="458"/>
    </location>
</feature>
<reference evidence="9" key="2">
    <citation type="submission" date="2020-05" db="EMBL/GenBank/DDBJ databases">
        <authorList>
            <person name="Kim H.-S."/>
            <person name="Proctor R.H."/>
            <person name="Brown D.W."/>
        </authorList>
    </citation>
    <scope>NUCLEOTIDE SEQUENCE</scope>
    <source>
        <strain evidence="9">NRRL 22465</strain>
    </source>
</reference>
<evidence type="ECO:0000256" key="6">
    <source>
        <dbReference type="ARBA" id="ARBA00023180"/>
    </source>
</evidence>
<protein>
    <recommendedName>
        <fullName evidence="11">Allantoate permease</fullName>
    </recommendedName>
</protein>
<feature type="region of interest" description="Disordered" evidence="7">
    <location>
        <begin position="30"/>
        <end position="55"/>
    </location>
</feature>
<dbReference type="PANTHER" id="PTHR43791">
    <property type="entry name" value="PERMEASE-RELATED"/>
    <property type="match status" value="1"/>
</dbReference>
<feature type="transmembrane region" description="Helical" evidence="8">
    <location>
        <begin position="240"/>
        <end position="263"/>
    </location>
</feature>
<dbReference type="AlphaFoldDB" id="A0A8H4XGL8"/>
<evidence type="ECO:0000256" key="7">
    <source>
        <dbReference type="SAM" id="MobiDB-lite"/>
    </source>
</evidence>
<evidence type="ECO:0000256" key="8">
    <source>
        <dbReference type="SAM" id="Phobius"/>
    </source>
</evidence>
<keyword evidence="4 8" id="KW-1133">Transmembrane helix</keyword>
<dbReference type="InterPro" id="IPR011701">
    <property type="entry name" value="MFS"/>
</dbReference>
<keyword evidence="5 8" id="KW-0472">Membrane</keyword>
<proteinExistence type="predicted"/>
<dbReference type="Gene3D" id="1.20.1250.20">
    <property type="entry name" value="MFS general substrate transporter like domains"/>
    <property type="match status" value="2"/>
</dbReference>
<accession>A0A8H4XGL8</accession>
<reference evidence="9" key="1">
    <citation type="journal article" date="2020" name="BMC Genomics">
        <title>Correction to: Identification and distribution of gene clusters required for synthesis of sphingolipid metabolism inhibitors in diverse species of the filamentous fungus Fusarium.</title>
        <authorList>
            <person name="Kim H.S."/>
            <person name="Lohmar J.M."/>
            <person name="Busman M."/>
            <person name="Brown D.W."/>
            <person name="Naumann T.A."/>
            <person name="Divon H.H."/>
            <person name="Lysoe E."/>
            <person name="Uhlig S."/>
            <person name="Proctor R.H."/>
        </authorList>
    </citation>
    <scope>NUCLEOTIDE SEQUENCE</scope>
    <source>
        <strain evidence="9">NRRL 22465</strain>
    </source>
</reference>
<feature type="transmembrane region" description="Helical" evidence="8">
    <location>
        <begin position="162"/>
        <end position="181"/>
    </location>
</feature>
<feature type="transmembrane region" description="Helical" evidence="8">
    <location>
        <begin position="407"/>
        <end position="427"/>
    </location>
</feature>
<sequence>MLQRLSGRVSAATTTLSTRAAASQYQPLLHDDAGDETNNNTNMAGSSSIHEAPGSEPYREAAAAILIKLGRSPDEHISISAAEDARILRRIDLALLPLMLAVYFLQALDKSTLSYASIFGLIDDTNLKGDQFSWLGSIVFLAQLVMQPPLALALVKLPIGKLTSAMVLGWGGTLVLMTWATSFRQLMAARFFLGAFEASVGPGFVAITQMWWRRSKLILLSKLGSLITYGLASIESDMKPYQIIFFFFGVITVGVAFIVFLCMPDSPTTAKFLTDEDKVIAIGRLRDNQMGVMSREWRFPHVVETLSDLKTWFWVGMIFCISIPSNGISTFGPLIIQSFVSDPFDTMLFNVPVGFSHVIVVLGSSYLSMKWKLKGPVIALLCIPPIVGCATLLHFTHNTENKDVLLAGYLCLSTYTGITPLILSWSAQNTAGDTKRKSTSALVFVGASAGNIVGPLLYSPEEGPAYTRGLSANLALYIIIIGLVVGASLHLTRLNRLHSQRRVALGLYYAAKKQKLASVTTEYDLTLKEQHSQLKASSLVTMHNSEGIKRTELARNPTIPKFPATTAAPLPPINSSRRNHESLVRDLCLAACAKRPSSAHPRYLDPAQVRRPSYFKKLTKRFELGGVWGGDMSGFSKIVFGHARKLGKALDRANSPDPVPDSWDDPESESDDSNTWVIPKEELEHMEFWEMEHSERPVKIDGSY</sequence>
<dbReference type="InterPro" id="IPR036259">
    <property type="entry name" value="MFS_trans_sf"/>
</dbReference>
<comment type="subcellular location">
    <subcellularLocation>
        <location evidence="1">Membrane</location>
        <topology evidence="1">Multi-pass membrane protein</topology>
    </subcellularLocation>
</comment>
<keyword evidence="10" id="KW-1185">Reference proteome</keyword>
<feature type="transmembrane region" description="Helical" evidence="8">
    <location>
        <begin position="187"/>
        <end position="205"/>
    </location>
</feature>
<gene>
    <name evidence="9" type="ORF">FZEAL_8640</name>
</gene>
<keyword evidence="2" id="KW-0813">Transport</keyword>
<dbReference type="Pfam" id="PF07690">
    <property type="entry name" value="MFS_1"/>
    <property type="match status" value="1"/>
</dbReference>
<evidence type="ECO:0000313" key="9">
    <source>
        <dbReference type="EMBL" id="KAF4974469.1"/>
    </source>
</evidence>